<evidence type="ECO:0000256" key="9">
    <source>
        <dbReference type="ARBA" id="ARBA00034531"/>
    </source>
</evidence>
<keyword evidence="8" id="KW-0460">Magnesium</keyword>
<evidence type="ECO:0000256" key="12">
    <source>
        <dbReference type="ARBA" id="ARBA00048696"/>
    </source>
</evidence>
<name>A0A8E7AYW5_9EURY</name>
<dbReference type="PANTHER" id="PTHR33571">
    <property type="entry name" value="SSL8005 PROTEIN"/>
    <property type="match status" value="1"/>
</dbReference>
<evidence type="ECO:0000256" key="10">
    <source>
        <dbReference type="ARBA" id="ARBA00038276"/>
    </source>
</evidence>
<dbReference type="CDD" id="cd05403">
    <property type="entry name" value="NT_KNTase_like"/>
    <property type="match status" value="1"/>
</dbReference>
<dbReference type="KEGG" id="mrtj:KHC33_10290"/>
<dbReference type="GO" id="GO:0070733">
    <property type="term" value="F:AMPylase activity"/>
    <property type="evidence" value="ECO:0007669"/>
    <property type="project" value="UniProtKB-EC"/>
</dbReference>
<sequence>MNIPEIPSDIKTTIIPQFHISSLWIFGSAIREDYSEESDIDLIVEFKPDAKITLLKLAALQTSLENSFGRKVDIITRKAIDDFMNPFLKQEILSTMVRIYGS</sequence>
<evidence type="ECO:0000256" key="7">
    <source>
        <dbReference type="ARBA" id="ARBA00022840"/>
    </source>
</evidence>
<evidence type="ECO:0000256" key="2">
    <source>
        <dbReference type="ARBA" id="ARBA00022649"/>
    </source>
</evidence>
<dbReference type="InterPro" id="IPR052038">
    <property type="entry name" value="Type-VII_TA_antitoxin"/>
</dbReference>
<protein>
    <recommendedName>
        <fullName evidence="9">protein adenylyltransferase</fullName>
        <ecNumber evidence="9">2.7.7.108</ecNumber>
    </recommendedName>
</protein>
<dbReference type="RefSeq" id="WP_214418564.1">
    <property type="nucleotide sequence ID" value="NZ_CP075546.1"/>
</dbReference>
<comment type="catalytic activity">
    <reaction evidence="11">
        <text>O-(5'-adenylyl)-L-tyrosyl-[protein] + ATP = O-[5'-(adenylyl-(5'-&gt;3')-adenylyl)]-L-tyrosyl-[protein] + diphosphate</text>
        <dbReference type="Rhea" id="RHEA:66528"/>
        <dbReference type="Rhea" id="RHEA-COMP:13846"/>
        <dbReference type="Rhea" id="RHEA-COMP:17046"/>
        <dbReference type="ChEBI" id="CHEBI:30616"/>
        <dbReference type="ChEBI" id="CHEBI:33019"/>
        <dbReference type="ChEBI" id="CHEBI:83624"/>
        <dbReference type="ChEBI" id="CHEBI:167160"/>
    </reaction>
</comment>
<feature type="domain" description="Polymerase nucleotidyl transferase" evidence="13">
    <location>
        <begin position="20"/>
        <end position="95"/>
    </location>
</feature>
<dbReference type="EMBL" id="CP075546">
    <property type="protein sequence ID" value="QVV87744.1"/>
    <property type="molecule type" value="Genomic_DNA"/>
</dbReference>
<keyword evidence="6" id="KW-0547">Nucleotide-binding</keyword>
<accession>A0A8E7AYW5</accession>
<dbReference type="EC" id="2.7.7.108" evidence="9"/>
<organism evidence="14 15">
    <name type="scientific">Methanospirillum purgamenti</name>
    <dbReference type="NCBI Taxonomy" id="2834276"/>
    <lineage>
        <taxon>Archaea</taxon>
        <taxon>Methanobacteriati</taxon>
        <taxon>Methanobacteriota</taxon>
        <taxon>Stenosarchaea group</taxon>
        <taxon>Methanomicrobia</taxon>
        <taxon>Methanomicrobiales</taxon>
        <taxon>Methanospirillaceae</taxon>
        <taxon>Methanospirillum</taxon>
    </lineage>
</organism>
<proteinExistence type="inferred from homology"/>
<evidence type="ECO:0000256" key="6">
    <source>
        <dbReference type="ARBA" id="ARBA00022741"/>
    </source>
</evidence>
<reference evidence="14 15" key="1">
    <citation type="submission" date="2021-05" db="EMBL/GenBank/DDBJ databases">
        <title>A novel Methanospirillum isolate from a pyrite-forming mixed culture.</title>
        <authorList>
            <person name="Bunk B."/>
            <person name="Sproer C."/>
            <person name="Spring S."/>
            <person name="Pester M."/>
        </authorList>
    </citation>
    <scope>NUCLEOTIDE SEQUENCE [LARGE SCALE GENOMIC DNA]</scope>
    <source>
        <strain evidence="14 15">J.3.6.1-F.2.7.3</strain>
    </source>
</reference>
<dbReference type="GO" id="GO:0005524">
    <property type="term" value="F:ATP binding"/>
    <property type="evidence" value="ECO:0007669"/>
    <property type="project" value="UniProtKB-KW"/>
</dbReference>
<dbReference type="PANTHER" id="PTHR33571:SF12">
    <property type="entry name" value="BSL3053 PROTEIN"/>
    <property type="match status" value="1"/>
</dbReference>
<dbReference type="Proteomes" id="UP000680656">
    <property type="component" value="Chromosome"/>
</dbReference>
<gene>
    <name evidence="14" type="ORF">KHC33_10290</name>
</gene>
<dbReference type="GeneID" id="65565555"/>
<comment type="similarity">
    <text evidence="10">Belongs to the MntA antitoxin family.</text>
</comment>
<dbReference type="InterPro" id="IPR043519">
    <property type="entry name" value="NT_sf"/>
</dbReference>
<evidence type="ECO:0000259" key="13">
    <source>
        <dbReference type="Pfam" id="PF01909"/>
    </source>
</evidence>
<dbReference type="Gene3D" id="3.30.460.10">
    <property type="entry name" value="Beta Polymerase, domain 2"/>
    <property type="match status" value="1"/>
</dbReference>
<keyword evidence="4" id="KW-0548">Nucleotidyltransferase</keyword>
<evidence type="ECO:0000256" key="1">
    <source>
        <dbReference type="ARBA" id="ARBA00001946"/>
    </source>
</evidence>
<evidence type="ECO:0000256" key="8">
    <source>
        <dbReference type="ARBA" id="ARBA00022842"/>
    </source>
</evidence>
<evidence type="ECO:0000256" key="5">
    <source>
        <dbReference type="ARBA" id="ARBA00022723"/>
    </source>
</evidence>
<comment type="cofactor">
    <cofactor evidence="1">
        <name>Mg(2+)</name>
        <dbReference type="ChEBI" id="CHEBI:18420"/>
    </cofactor>
</comment>
<evidence type="ECO:0000256" key="4">
    <source>
        <dbReference type="ARBA" id="ARBA00022695"/>
    </source>
</evidence>
<keyword evidence="2" id="KW-1277">Toxin-antitoxin system</keyword>
<keyword evidence="15" id="KW-1185">Reference proteome</keyword>
<dbReference type="Pfam" id="PF01909">
    <property type="entry name" value="NTP_transf_2"/>
    <property type="match status" value="1"/>
</dbReference>
<evidence type="ECO:0000256" key="11">
    <source>
        <dbReference type="ARBA" id="ARBA00047518"/>
    </source>
</evidence>
<evidence type="ECO:0000256" key="3">
    <source>
        <dbReference type="ARBA" id="ARBA00022679"/>
    </source>
</evidence>
<dbReference type="AlphaFoldDB" id="A0A8E7AYW5"/>
<dbReference type="GO" id="GO:0046872">
    <property type="term" value="F:metal ion binding"/>
    <property type="evidence" value="ECO:0007669"/>
    <property type="project" value="UniProtKB-KW"/>
</dbReference>
<dbReference type="SUPFAM" id="SSF81301">
    <property type="entry name" value="Nucleotidyltransferase"/>
    <property type="match status" value="1"/>
</dbReference>
<keyword evidence="5" id="KW-0479">Metal-binding</keyword>
<keyword evidence="3 14" id="KW-0808">Transferase</keyword>
<dbReference type="InterPro" id="IPR002934">
    <property type="entry name" value="Polymerase_NTP_transf_dom"/>
</dbReference>
<evidence type="ECO:0000313" key="15">
    <source>
        <dbReference type="Proteomes" id="UP000680656"/>
    </source>
</evidence>
<evidence type="ECO:0000313" key="14">
    <source>
        <dbReference type="EMBL" id="QVV87744.1"/>
    </source>
</evidence>
<comment type="catalytic activity">
    <reaction evidence="12">
        <text>L-tyrosyl-[protein] + ATP = O-(5'-adenylyl)-L-tyrosyl-[protein] + diphosphate</text>
        <dbReference type="Rhea" id="RHEA:54288"/>
        <dbReference type="Rhea" id="RHEA-COMP:10136"/>
        <dbReference type="Rhea" id="RHEA-COMP:13846"/>
        <dbReference type="ChEBI" id="CHEBI:30616"/>
        <dbReference type="ChEBI" id="CHEBI:33019"/>
        <dbReference type="ChEBI" id="CHEBI:46858"/>
        <dbReference type="ChEBI" id="CHEBI:83624"/>
        <dbReference type="EC" id="2.7.7.108"/>
    </reaction>
</comment>
<keyword evidence="7" id="KW-0067">ATP-binding</keyword>